<dbReference type="AlphaFoldDB" id="A0A9P9Y9Z4"/>
<accession>A0A9P9Y9Z4</accession>
<gene>
    <name evidence="1" type="ORF">M5D96_014131</name>
</gene>
<keyword evidence="2" id="KW-1185">Reference proteome</keyword>
<evidence type="ECO:0000313" key="1">
    <source>
        <dbReference type="EMBL" id="KAI8033118.1"/>
    </source>
</evidence>
<dbReference type="EMBL" id="JAMKOV010000189">
    <property type="protein sequence ID" value="KAI8033118.1"/>
    <property type="molecule type" value="Genomic_DNA"/>
</dbReference>
<organism evidence="1 2">
    <name type="scientific">Drosophila gunungcola</name>
    <name type="common">fruit fly</name>
    <dbReference type="NCBI Taxonomy" id="103775"/>
    <lineage>
        <taxon>Eukaryota</taxon>
        <taxon>Metazoa</taxon>
        <taxon>Ecdysozoa</taxon>
        <taxon>Arthropoda</taxon>
        <taxon>Hexapoda</taxon>
        <taxon>Insecta</taxon>
        <taxon>Pterygota</taxon>
        <taxon>Neoptera</taxon>
        <taxon>Endopterygota</taxon>
        <taxon>Diptera</taxon>
        <taxon>Brachycera</taxon>
        <taxon>Muscomorpha</taxon>
        <taxon>Ephydroidea</taxon>
        <taxon>Drosophilidae</taxon>
        <taxon>Drosophila</taxon>
        <taxon>Sophophora</taxon>
    </lineage>
</organism>
<proteinExistence type="predicted"/>
<dbReference type="Proteomes" id="UP001059596">
    <property type="component" value="Unassembled WGS sequence"/>
</dbReference>
<sequence>SLLFYTTRLTTFYKEFSYTIKYPTRLCTVFTQPKKIKQRLCFASGKAKFFLV</sequence>
<name>A0A9P9Y9Z4_9MUSC</name>
<feature type="non-terminal residue" evidence="1">
    <location>
        <position position="1"/>
    </location>
</feature>
<protein>
    <submittedName>
        <fullName evidence="1">Uncharacterized protein</fullName>
    </submittedName>
</protein>
<reference evidence="1" key="1">
    <citation type="journal article" date="2023" name="Genome Biol. Evol.">
        <title>Long-read-based Genome Assembly of Drosophila gunungcola Reveals Fewer Chemosensory Genes in Flower-breeding Species.</title>
        <authorList>
            <person name="Negi A."/>
            <person name="Liao B.Y."/>
            <person name="Yeh S.D."/>
        </authorList>
    </citation>
    <scope>NUCLEOTIDE SEQUENCE</scope>
    <source>
        <strain evidence="1">Sukarami</strain>
    </source>
</reference>
<comment type="caution">
    <text evidence="1">The sequence shown here is derived from an EMBL/GenBank/DDBJ whole genome shotgun (WGS) entry which is preliminary data.</text>
</comment>
<evidence type="ECO:0000313" key="2">
    <source>
        <dbReference type="Proteomes" id="UP001059596"/>
    </source>
</evidence>